<feature type="transmembrane region" description="Helical" evidence="6">
    <location>
        <begin position="140"/>
        <end position="164"/>
    </location>
</feature>
<evidence type="ECO:0000256" key="4">
    <source>
        <dbReference type="ARBA" id="ARBA00022989"/>
    </source>
</evidence>
<feature type="transmembrane region" description="Helical" evidence="6">
    <location>
        <begin position="53"/>
        <end position="75"/>
    </location>
</feature>
<feature type="transmembrane region" description="Helical" evidence="6">
    <location>
        <begin position="420"/>
        <end position="438"/>
    </location>
</feature>
<accession>K2M6B3</accession>
<keyword evidence="4 6" id="KW-1133">Transmembrane helix</keyword>
<dbReference type="GO" id="GO:0015297">
    <property type="term" value="F:antiporter activity"/>
    <property type="evidence" value="ECO:0007669"/>
    <property type="project" value="InterPro"/>
</dbReference>
<dbReference type="NCBIfam" id="TIGR00797">
    <property type="entry name" value="matE"/>
    <property type="match status" value="1"/>
</dbReference>
<feature type="transmembrane region" description="Helical" evidence="6">
    <location>
        <begin position="395"/>
        <end position="414"/>
    </location>
</feature>
<feature type="transmembrane region" description="Helical" evidence="6">
    <location>
        <begin position="325"/>
        <end position="350"/>
    </location>
</feature>
<feature type="transmembrane region" description="Helical" evidence="6">
    <location>
        <begin position="103"/>
        <end position="128"/>
    </location>
</feature>
<feature type="transmembrane region" description="Helical" evidence="6">
    <location>
        <begin position="250"/>
        <end position="268"/>
    </location>
</feature>
<comment type="subcellular location">
    <subcellularLocation>
        <location evidence="1">Membrane</location>
        <topology evidence="1">Multi-pass membrane protein</topology>
    </subcellularLocation>
</comment>
<dbReference type="PANTHER" id="PTHR42893">
    <property type="entry name" value="PROTEIN DETOXIFICATION 44, CHLOROPLASTIC-RELATED"/>
    <property type="match status" value="1"/>
</dbReference>
<evidence type="ECO:0000256" key="1">
    <source>
        <dbReference type="ARBA" id="ARBA00004141"/>
    </source>
</evidence>
<reference evidence="7 8" key="1">
    <citation type="journal article" date="2012" name="J. Bacteriol.">
        <title>Genome Sequence of Nitratireductor pacificus Type Strain pht-3B.</title>
        <authorList>
            <person name="Lai Q."/>
            <person name="Li G."/>
            <person name="Shao Z."/>
        </authorList>
    </citation>
    <scope>NUCLEOTIDE SEQUENCE [LARGE SCALE GENOMIC DNA]</scope>
    <source>
        <strain evidence="8">pht-3B</strain>
    </source>
</reference>
<evidence type="ECO:0000256" key="5">
    <source>
        <dbReference type="ARBA" id="ARBA00023136"/>
    </source>
</evidence>
<feature type="transmembrane region" description="Helical" evidence="6">
    <location>
        <begin position="176"/>
        <end position="195"/>
    </location>
</feature>
<comment type="caution">
    <text evidence="7">The sequence shown here is derived from an EMBL/GenBank/DDBJ whole genome shotgun (WGS) entry which is preliminary data.</text>
</comment>
<evidence type="ECO:0000256" key="6">
    <source>
        <dbReference type="SAM" id="Phobius"/>
    </source>
</evidence>
<dbReference type="OrthoDB" id="9789527at2"/>
<dbReference type="GO" id="GO:0042910">
    <property type="term" value="F:xenobiotic transmembrane transporter activity"/>
    <property type="evidence" value="ECO:0007669"/>
    <property type="project" value="InterPro"/>
</dbReference>
<dbReference type="PANTHER" id="PTHR42893:SF46">
    <property type="entry name" value="PROTEIN DETOXIFICATION 44, CHLOROPLASTIC"/>
    <property type="match status" value="1"/>
</dbReference>
<dbReference type="EMBL" id="AMRM01000021">
    <property type="protein sequence ID" value="EKF17661.1"/>
    <property type="molecule type" value="Genomic_DNA"/>
</dbReference>
<protein>
    <submittedName>
        <fullName evidence="7">DNA-damage-inducible protein</fullName>
    </submittedName>
</protein>
<sequence>MDEAVKPLDVVRPFEVTNRLVLSIAVPMTLAYLTTPLLGIVDTAVIGQFGDAALLGGLAAGAIVFDVVFTTFNFLRSGTTGLVAQAFGRDDVLEEQAVLWRALALGIVSGLIVILIGPLISAAGVWFIDPEPRVAEAMTAYVAIRILAAPLSLMNYAILGYVLGRGEGGLGLALQFILNGGNIAFSILLGLHLGWGLEGVAWGTVIGEALGALAGLAILAYRLRKGPRVSWTRVADMAAIMRMIAMNRDIMIRSFSLLAAFALFTRQGAQFGTVTLAANAVLMNFFLVAGYFLDGMATAAEQLAGRAIGARFAPAFHRSVRLTGIWGFGLAIPITVLLLLFGTDFIAFIVTNESVREVAGAFLPWAALIAISGVLAFQMDGVFIGATWSRDMRNMMLLSFIVYLVCMVVLTRYFGNHGLWAALHVFLLVRGLSLAAILPRRARQVFAG</sequence>
<dbReference type="Pfam" id="PF01554">
    <property type="entry name" value="MatE"/>
    <property type="match status" value="2"/>
</dbReference>
<dbReference type="CDD" id="cd13136">
    <property type="entry name" value="MATE_DinF_like"/>
    <property type="match status" value="1"/>
</dbReference>
<organism evidence="7 8">
    <name type="scientific">Nitratireductor pacificus pht-3B</name>
    <dbReference type="NCBI Taxonomy" id="391937"/>
    <lineage>
        <taxon>Bacteria</taxon>
        <taxon>Pseudomonadati</taxon>
        <taxon>Pseudomonadota</taxon>
        <taxon>Alphaproteobacteria</taxon>
        <taxon>Hyphomicrobiales</taxon>
        <taxon>Phyllobacteriaceae</taxon>
        <taxon>Nitratireductor</taxon>
    </lineage>
</organism>
<evidence type="ECO:0000313" key="7">
    <source>
        <dbReference type="EMBL" id="EKF17661.1"/>
    </source>
</evidence>
<dbReference type="Proteomes" id="UP000006786">
    <property type="component" value="Unassembled WGS sequence"/>
</dbReference>
<feature type="transmembrane region" description="Helical" evidence="6">
    <location>
        <begin position="362"/>
        <end position="383"/>
    </location>
</feature>
<evidence type="ECO:0000256" key="3">
    <source>
        <dbReference type="ARBA" id="ARBA00022692"/>
    </source>
</evidence>
<keyword evidence="5 6" id="KW-0472">Membrane</keyword>
<dbReference type="InterPro" id="IPR002528">
    <property type="entry name" value="MATE_fam"/>
</dbReference>
<feature type="transmembrane region" description="Helical" evidence="6">
    <location>
        <begin position="201"/>
        <end position="223"/>
    </location>
</feature>
<feature type="transmembrane region" description="Helical" evidence="6">
    <location>
        <begin position="20"/>
        <end position="41"/>
    </location>
</feature>
<name>K2M6B3_9HYPH</name>
<dbReference type="InterPro" id="IPR044644">
    <property type="entry name" value="DinF-like"/>
</dbReference>
<gene>
    <name evidence="7" type="ORF">NA2_17252</name>
</gene>
<dbReference type="AlphaFoldDB" id="K2M6B3"/>
<evidence type="ECO:0000313" key="8">
    <source>
        <dbReference type="Proteomes" id="UP000006786"/>
    </source>
</evidence>
<dbReference type="GO" id="GO:0005886">
    <property type="term" value="C:plasma membrane"/>
    <property type="evidence" value="ECO:0007669"/>
    <property type="project" value="TreeGrafter"/>
</dbReference>
<dbReference type="PATRIC" id="fig|391937.3.peg.3546"/>
<keyword evidence="3 6" id="KW-0812">Transmembrane</keyword>
<dbReference type="eggNOG" id="COG0534">
    <property type="taxonomic scope" value="Bacteria"/>
</dbReference>
<keyword evidence="8" id="KW-1185">Reference proteome</keyword>
<evidence type="ECO:0000256" key="2">
    <source>
        <dbReference type="ARBA" id="ARBA00010199"/>
    </source>
</evidence>
<comment type="similarity">
    <text evidence="2">Belongs to the multi antimicrobial extrusion (MATE) (TC 2.A.66.1) family.</text>
</comment>
<dbReference type="STRING" id="391937.NA2_17252"/>
<dbReference type="RefSeq" id="WP_008598364.1">
    <property type="nucleotide sequence ID" value="NZ_AMRM01000021.1"/>
</dbReference>
<feature type="transmembrane region" description="Helical" evidence="6">
    <location>
        <begin position="274"/>
        <end position="293"/>
    </location>
</feature>
<proteinExistence type="inferred from homology"/>